<evidence type="ECO:0000256" key="2">
    <source>
        <dbReference type="ARBA" id="ARBA00022490"/>
    </source>
</evidence>
<dbReference type="InterPro" id="IPR011990">
    <property type="entry name" value="TPR-like_helical_dom_sf"/>
</dbReference>
<dbReference type="Pfam" id="PF13181">
    <property type="entry name" value="TPR_8"/>
    <property type="match status" value="2"/>
</dbReference>
<evidence type="ECO:0000256" key="3">
    <source>
        <dbReference type="ARBA" id="ARBA00022737"/>
    </source>
</evidence>
<comment type="caution">
    <text evidence="8">The sequence shown here is derived from an EMBL/GenBank/DDBJ whole genome shotgun (WGS) entry which is preliminary data.</text>
</comment>
<dbReference type="RefSeq" id="WP_161437061.1">
    <property type="nucleotide sequence ID" value="NZ_WXYO01000008.1"/>
</dbReference>
<dbReference type="Gene3D" id="1.25.40.10">
    <property type="entry name" value="Tetratricopeptide repeat domain"/>
    <property type="match status" value="1"/>
</dbReference>
<comment type="similarity">
    <text evidence="5">Belongs to the Rap family.</text>
</comment>
<keyword evidence="7" id="KW-0472">Membrane</keyword>
<proteinExistence type="inferred from homology"/>
<reference evidence="8 9" key="1">
    <citation type="submission" date="2020-01" db="EMBL/GenBank/DDBJ databases">
        <title>Bacteria diversity of Porities sp.</title>
        <authorList>
            <person name="Wang G."/>
        </authorList>
    </citation>
    <scope>NUCLEOTIDE SEQUENCE [LARGE SCALE GENOMIC DNA]</scope>
    <source>
        <strain evidence="8 9">R33</strain>
    </source>
</reference>
<dbReference type="PANTHER" id="PTHR46630">
    <property type="entry name" value="TETRATRICOPEPTIDE REPEAT PROTEIN 29"/>
    <property type="match status" value="1"/>
</dbReference>
<evidence type="ECO:0000256" key="4">
    <source>
        <dbReference type="ARBA" id="ARBA00022803"/>
    </source>
</evidence>
<dbReference type="SMART" id="SM00028">
    <property type="entry name" value="TPR"/>
    <property type="match status" value="4"/>
</dbReference>
<dbReference type="PANTHER" id="PTHR46630:SF1">
    <property type="entry name" value="TETRATRICOPEPTIDE REPEAT PROTEIN 29"/>
    <property type="match status" value="1"/>
</dbReference>
<feature type="transmembrane region" description="Helical" evidence="7">
    <location>
        <begin position="37"/>
        <end position="56"/>
    </location>
</feature>
<keyword evidence="3" id="KW-0677">Repeat</keyword>
<dbReference type="Proteomes" id="UP000475249">
    <property type="component" value="Unassembled WGS sequence"/>
</dbReference>
<protein>
    <recommendedName>
        <fullName evidence="10">Tetratricopeptide repeat-containing protein</fullName>
    </recommendedName>
</protein>
<dbReference type="InterPro" id="IPR019734">
    <property type="entry name" value="TPR_rpt"/>
</dbReference>
<feature type="repeat" description="TPR" evidence="6">
    <location>
        <begin position="100"/>
        <end position="133"/>
    </location>
</feature>
<dbReference type="Pfam" id="PF13424">
    <property type="entry name" value="TPR_12"/>
    <property type="match status" value="1"/>
</dbReference>
<gene>
    <name evidence="8" type="ORF">GTQ38_18625</name>
</gene>
<keyword evidence="7" id="KW-0812">Transmembrane</keyword>
<feature type="repeat" description="TPR" evidence="6">
    <location>
        <begin position="187"/>
        <end position="220"/>
    </location>
</feature>
<evidence type="ECO:0000256" key="5">
    <source>
        <dbReference type="ARBA" id="ARBA00038253"/>
    </source>
</evidence>
<dbReference type="SUPFAM" id="SSF81901">
    <property type="entry name" value="HCP-like"/>
    <property type="match status" value="1"/>
</dbReference>
<keyword evidence="4 6" id="KW-0802">TPR repeat</keyword>
<dbReference type="GO" id="GO:0005737">
    <property type="term" value="C:cytoplasm"/>
    <property type="evidence" value="ECO:0007669"/>
    <property type="project" value="UniProtKB-SubCell"/>
</dbReference>
<evidence type="ECO:0000256" key="1">
    <source>
        <dbReference type="ARBA" id="ARBA00004496"/>
    </source>
</evidence>
<dbReference type="InterPro" id="IPR051476">
    <property type="entry name" value="Bac_ResReg_Asp_Phosphatase"/>
</dbReference>
<evidence type="ECO:0000256" key="6">
    <source>
        <dbReference type="PROSITE-ProRule" id="PRU00339"/>
    </source>
</evidence>
<dbReference type="AlphaFoldDB" id="A0A6L9EHB0"/>
<accession>A0A6L9EHB0</accession>
<keyword evidence="7" id="KW-1133">Transmembrane helix</keyword>
<organism evidence="8 9">
    <name type="scientific">Poritiphilus flavus</name>
    <dbReference type="NCBI Taxonomy" id="2697053"/>
    <lineage>
        <taxon>Bacteria</taxon>
        <taxon>Pseudomonadati</taxon>
        <taxon>Bacteroidota</taxon>
        <taxon>Flavobacteriia</taxon>
        <taxon>Flavobacteriales</taxon>
        <taxon>Flavobacteriaceae</taxon>
        <taxon>Poritiphilus</taxon>
    </lineage>
</organism>
<keyword evidence="9" id="KW-1185">Reference proteome</keyword>
<comment type="subcellular location">
    <subcellularLocation>
        <location evidence="1">Cytoplasm</location>
    </subcellularLocation>
</comment>
<keyword evidence="2" id="KW-0963">Cytoplasm</keyword>
<evidence type="ECO:0000313" key="8">
    <source>
        <dbReference type="EMBL" id="NAS14032.1"/>
    </source>
</evidence>
<sequence>MVFVEQPKKVIFGVAADWTKKLDRLIRNIMRVYSQKFNLIYLLLFFVLCIACNTRSSADIKNKSSFKPIIERLFIQGNWKDAIDIANIELQRTTSDKQNSYYYLVLGQNYFFLEDYDLSETNFKKAIENSKENADSEHLGEAYYGLGDINYLKWAYFEQEDALNISKAYLDSSLIQAKQGKLLELESKVLYRLGSILQIQGQNEESLKYFEKGLKISFSISDTVGMIRNDTHKAAELMRSGKLDSALFHYTRAYNHGKQINSNYTEAHSLCNLGQYHFDIDETPEAKRYFDKARYLSEELGQRIVMCRSYYGLSLIERRLGNKENAVKYAKKGLKSATDKEYVVYMQAFRRLIENIEKDNN</sequence>
<evidence type="ECO:0000313" key="9">
    <source>
        <dbReference type="Proteomes" id="UP000475249"/>
    </source>
</evidence>
<name>A0A6L9EHB0_9FLAO</name>
<evidence type="ECO:0008006" key="10">
    <source>
        <dbReference type="Google" id="ProtNLM"/>
    </source>
</evidence>
<dbReference type="EMBL" id="WXYO01000008">
    <property type="protein sequence ID" value="NAS14032.1"/>
    <property type="molecule type" value="Genomic_DNA"/>
</dbReference>
<dbReference type="PROSITE" id="PS50005">
    <property type="entry name" value="TPR"/>
    <property type="match status" value="2"/>
</dbReference>
<evidence type="ECO:0000256" key="7">
    <source>
        <dbReference type="SAM" id="Phobius"/>
    </source>
</evidence>